<feature type="repeat" description="ANK" evidence="4">
    <location>
        <begin position="798"/>
        <end position="830"/>
    </location>
</feature>
<feature type="repeat" description="ANK" evidence="4">
    <location>
        <begin position="1419"/>
        <end position="1451"/>
    </location>
</feature>
<dbReference type="PROSITE" id="PS50088">
    <property type="entry name" value="ANK_REPEAT"/>
    <property type="match status" value="13"/>
</dbReference>
<gene>
    <name evidence="7" type="ORF">TCE0_033r09629</name>
</gene>
<evidence type="ECO:0000256" key="4">
    <source>
        <dbReference type="PROSITE-ProRule" id="PRU00023"/>
    </source>
</evidence>
<dbReference type="PROSITE" id="PS50837">
    <property type="entry name" value="NACHT"/>
    <property type="match status" value="1"/>
</dbReference>
<feature type="repeat" description="ANK" evidence="4">
    <location>
        <begin position="1535"/>
        <end position="1564"/>
    </location>
</feature>
<dbReference type="SMART" id="SM00906">
    <property type="entry name" value="Fungal_trans"/>
    <property type="match status" value="1"/>
</dbReference>
<feature type="repeat" description="ANK" evidence="4">
    <location>
        <begin position="1035"/>
        <end position="1067"/>
    </location>
</feature>
<dbReference type="GO" id="GO:0003677">
    <property type="term" value="F:DNA binding"/>
    <property type="evidence" value="ECO:0007669"/>
    <property type="project" value="InterPro"/>
</dbReference>
<keyword evidence="3" id="KW-0539">Nucleus</keyword>
<dbReference type="EMBL" id="DF933829">
    <property type="protein sequence ID" value="GAM38694.1"/>
    <property type="molecule type" value="Genomic_DNA"/>
</dbReference>
<dbReference type="PANTHER" id="PTHR23206:SF7">
    <property type="entry name" value="PROTEIN KINASE DOMAIN-CONTAINING PROTEIN"/>
    <property type="match status" value="1"/>
</dbReference>
<feature type="repeat" description="ANK" evidence="4">
    <location>
        <begin position="1565"/>
        <end position="1597"/>
    </location>
</feature>
<comment type="caution">
    <text evidence="7">The sequence shown here is derived from an EMBL/GenBank/DDBJ whole genome shotgun (WGS) entry which is preliminary data.</text>
</comment>
<dbReference type="InterPro" id="IPR007219">
    <property type="entry name" value="XnlR_reg_dom"/>
</dbReference>
<accession>A0A6V8HK53</accession>
<dbReference type="Proteomes" id="UP000053095">
    <property type="component" value="Unassembled WGS sequence"/>
</dbReference>
<evidence type="ECO:0000256" key="3">
    <source>
        <dbReference type="ARBA" id="ARBA00023242"/>
    </source>
</evidence>
<dbReference type="SUPFAM" id="SSF48403">
    <property type="entry name" value="Ankyrin repeat"/>
    <property type="match status" value="4"/>
</dbReference>
<dbReference type="Gene3D" id="1.25.40.20">
    <property type="entry name" value="Ankyrin repeat-containing domain"/>
    <property type="match status" value="6"/>
</dbReference>
<protein>
    <recommendedName>
        <fullName evidence="6">NACHT domain-containing protein</fullName>
    </recommendedName>
</protein>
<feature type="repeat" description="ANK" evidence="4">
    <location>
        <begin position="831"/>
        <end position="863"/>
    </location>
</feature>
<keyword evidence="1" id="KW-0677">Repeat</keyword>
<dbReference type="GO" id="GO:0008270">
    <property type="term" value="F:zinc ion binding"/>
    <property type="evidence" value="ECO:0007669"/>
    <property type="project" value="InterPro"/>
</dbReference>
<dbReference type="Pfam" id="PF24883">
    <property type="entry name" value="NPHP3_N"/>
    <property type="match status" value="1"/>
</dbReference>
<feature type="compositionally biased region" description="Polar residues" evidence="5">
    <location>
        <begin position="931"/>
        <end position="940"/>
    </location>
</feature>
<keyword evidence="2 4" id="KW-0040">ANK repeat</keyword>
<proteinExistence type="predicted"/>
<dbReference type="InterPro" id="IPR051631">
    <property type="entry name" value="Ankyrin-KH/SAM_domain"/>
</dbReference>
<sequence>MGSQDLWKKAIQQLDPEDRDKIPSHQGQTVTLETVLSSTQEKQAECEKKSWKYKKRDGTQVELRQVFSRVVQRLSKFKSIGDSVATIDPVHLSIPWAAISLVLKIATSESEYYQTVFEGIETFSGLVPRYALFERLYLRVGFPLQDNLEEALVKLYATALKYLIKANKYYAEGSITNRHADNKLDSIKNEQSVLRENLKYFQQPIQFIKDGLVDLVNSFTKQDRENQENNVLKWLQRRDARLPGSGRWIFEEQDYIKWRLSSESAVLWLHGHAGSGKSTLMSTIIENLQAEHEHAPGGVLAYVFCSRNRSDPRWQDPKTLVRCLIAQLARPMPSVPLRGEVIRAYEDTVQKEGDAAVAEGTGPLWNHAIQLLFQLVSQGTTTICIDAIDECSEDYLGEFLELIDGLLTKTNGGRVKILISSRPSLNIAERFPSCHYVDAGQNGADIAAYARDKARDCVRQMRHAVADKGKLEEELRQHLVNGAQGMFLWVELRAQMLIRQACHIIFEGDLLQSSTTTLKPLDQLFQDIYDTIFADDLQKSRTCQTALIVFRWLLCAQAVIPAEELVRAIAVYLEKGSIGLDTQSTNLTLSMVLDSCHDLVVVDKDTKDIRFIHTAVRDFLERKDHLQPTKQHAAVAELCLATVKNLALAPPPMDSVTHRDSFYYYVVLYWASHVSQVDQQHRTNSIRDSLDDLCQERPWFQSWLPQIKPASSIALKWNDPHKDKIMQALSSPATSFFTACAFGFTEVVNSCIRSRKELIRQTNDMGATGLHLAAEYGHLRIAEALCVAGADVQCLDNDGETPLVRAAGGGYKALVTMLLKAGASQQTHGRRYGTAMHGAALHGHLEVVEILLENDGDVMASAGQFGTALQAVCLRGHVKVVNLLLDAGADVNATGVVSDNKPHVQTVSGSAAAANILVIIEGELERRGLESRQNTSVSQKPPSPRARKEQTLQLLLDQKVDVNILAEGFGPPLHTAARAGHDAVVNRLLRHPDVFVDLEGGEYGSALQAAAIAGSLSVVQGLLNAKADPNMQAGQYGTALIAACRQANIGLVELLLQSGAAVNIQAGVYGTALQAGCRGGNHLLVRRLLESGADVNLTGGDYCTAVQAAARDGYEKIVQFLLEHGADVNVKGGTFGSALQAAAVGGHQQVVEMLFQAGAEVGDSLQSACLGGHQQLAEFFLARGSKLNSYGNNSTTALQAALAGQHKSLARWLLEKGSNAVGSRGKLGTALQLAAGLGDLDLVHVCIRRGAEPMQINRDLHVETIRQLGFNLPASIKAMHSSAIVFAAAGGHSRVVEFLLTSEVDLETLMFAFVKSSPGLVASLLERKGRDASEMDKQLKTAYGLPTDASQEKSIFNFTDPETSIYNGSQEVVKRLFDYGANLTIDNEILFFAAVAGGNSHIVRALLDRKVNVDFEHITHGTALQLAAYLGIETIVTVLLEQGANVNIVAGKYGTAVQAAAAGGHETIVKQLISAGANVRSQGGRPYNWEGRETKSKWQRKGSIASTEEYKRLTEVFYVMDTIEPRREQSGVYGTALQAAAVSGNVNIVEMLVEAGADINDIDQLGLRPLHHAAFHGHKAVVDFLLTKGASGGALDYKGRSPMLLAAIRGHTETFACLFKSSTESSPSPTFIWQQLLHTASRYGHIGIIEPLIARRSNLEQPDTRGQTPLLIASSNGRCSAVRFLIKKGSDINHRDLKQRSALYLAAASGNDDVVRLLLTYKADILALDIEGRSALHSAALGGHTKVVYLLAEQKDLLDLEDKKRLTALYLAVQSKSRESVAILLSRGANPNPHTMPRPLDLLEQPPSKDDPLKDLLLQHGATGITSHVDDIRINFDDLGLEYESASSTDYYAHSTSEGPIDEDDDERHEERKSSIRIHSGRWHNVEERNNKIQSGRWVDDEEEEESNDMRNSFVNGALAHNHRPQMNSDPTEEPFRTPVSMADGMERSSKSSNSNSKATHLKGEETATVFYGCSYPLNFYQQFSELRSYIVQVKSQNPAINSLRDEIYSAANDVHRQRLPAYENATASDLLQLIPNKPVADTLVQTYIDRFEILHRVLDKSAFIAEYNRHWISPLCTPVSFLVQLLLVTATAAIFHPEIYTDVVGQQPIRDHVICWIGAAESWLHSPINQPPQSWEILATHCLLLVAKRANYIQENSLWMSTGALVRWAMAAGYHREAPPTARISPYHREMRRRLWVTIIELDLQAAVERGMPPNIRAEDFHLISPLNIDDKNLRELRDSDHDMPEDMPHDVFTDTSFQSQLCSSLNVRLEICASVNSCREQDDFDRVLILGQKLEEALQSIPEWNNPQDNPRQQQTAMYVKRLLLIHLHQYMLLLYFQFAVQASPSFKSNVCRRARLEASLNLLDRYQSLIHEEKVPEQACKIGLLLAALNICHEIYTDTRLRSK</sequence>
<feature type="domain" description="NACHT" evidence="6">
    <location>
        <begin position="265"/>
        <end position="424"/>
    </location>
</feature>
<dbReference type="InterPro" id="IPR027417">
    <property type="entry name" value="P-loop_NTPase"/>
</dbReference>
<feature type="repeat" description="ANK" evidence="4">
    <location>
        <begin position="864"/>
        <end position="896"/>
    </location>
</feature>
<dbReference type="PANTHER" id="PTHR23206">
    <property type="entry name" value="MASK PROTEIN"/>
    <property type="match status" value="1"/>
</dbReference>
<name>A0A6V8HK53_TALPI</name>
<dbReference type="SMART" id="SM00248">
    <property type="entry name" value="ANK"/>
    <property type="match status" value="25"/>
</dbReference>
<dbReference type="Pfam" id="PF24809">
    <property type="entry name" value="DUF7708"/>
    <property type="match status" value="1"/>
</dbReference>
<feature type="region of interest" description="Disordered" evidence="5">
    <location>
        <begin position="1921"/>
        <end position="1961"/>
    </location>
</feature>
<feature type="repeat" description="ANK" evidence="4">
    <location>
        <begin position="765"/>
        <end position="797"/>
    </location>
</feature>
<feature type="repeat" description="ANK" evidence="4">
    <location>
        <begin position="1731"/>
        <end position="1763"/>
    </location>
</feature>
<dbReference type="PROSITE" id="PS50297">
    <property type="entry name" value="ANK_REP_REGION"/>
    <property type="match status" value="11"/>
</dbReference>
<feature type="repeat" description="ANK" evidence="4">
    <location>
        <begin position="1665"/>
        <end position="1697"/>
    </location>
</feature>
<feature type="repeat" description="ANK" evidence="4">
    <location>
        <begin position="1698"/>
        <end position="1730"/>
    </location>
</feature>
<keyword evidence="8" id="KW-1185">Reference proteome</keyword>
<organism evidence="7 8">
    <name type="scientific">Talaromyces pinophilus</name>
    <name type="common">Penicillium pinophilum</name>
    <dbReference type="NCBI Taxonomy" id="128442"/>
    <lineage>
        <taxon>Eukaryota</taxon>
        <taxon>Fungi</taxon>
        <taxon>Dikarya</taxon>
        <taxon>Ascomycota</taxon>
        <taxon>Pezizomycotina</taxon>
        <taxon>Eurotiomycetes</taxon>
        <taxon>Eurotiomycetidae</taxon>
        <taxon>Eurotiales</taxon>
        <taxon>Trichocomaceae</taxon>
        <taxon>Talaromyces</taxon>
        <taxon>Talaromyces sect. Talaromyces</taxon>
    </lineage>
</organism>
<evidence type="ECO:0000313" key="7">
    <source>
        <dbReference type="EMBL" id="GAM38694.1"/>
    </source>
</evidence>
<evidence type="ECO:0000259" key="6">
    <source>
        <dbReference type="PROSITE" id="PS50837"/>
    </source>
</evidence>
<dbReference type="GO" id="GO:0005737">
    <property type="term" value="C:cytoplasm"/>
    <property type="evidence" value="ECO:0007669"/>
    <property type="project" value="TreeGrafter"/>
</dbReference>
<dbReference type="InterPro" id="IPR002110">
    <property type="entry name" value="Ankyrin_rpt"/>
</dbReference>
<evidence type="ECO:0000313" key="8">
    <source>
        <dbReference type="Proteomes" id="UP000053095"/>
    </source>
</evidence>
<feature type="repeat" description="ANK" evidence="4">
    <location>
        <begin position="1101"/>
        <end position="1133"/>
    </location>
</feature>
<dbReference type="PRINTS" id="PR01415">
    <property type="entry name" value="ANKYRIN"/>
</dbReference>
<dbReference type="CDD" id="cd12148">
    <property type="entry name" value="fungal_TF_MHR"/>
    <property type="match status" value="1"/>
</dbReference>
<dbReference type="InterPro" id="IPR056884">
    <property type="entry name" value="NPHP3-like_N"/>
</dbReference>
<reference evidence="8" key="1">
    <citation type="journal article" date="2015" name="Genome Announc.">
        <title>Draft genome sequence of Talaromyces cellulolyticus strain Y-94, a source of lignocellulosic biomass-degrading enzymes.</title>
        <authorList>
            <person name="Fujii T."/>
            <person name="Koike H."/>
            <person name="Sawayama S."/>
            <person name="Yano S."/>
            <person name="Inoue H."/>
        </authorList>
    </citation>
    <scope>NUCLEOTIDE SEQUENCE [LARGE SCALE GENOMIC DNA]</scope>
    <source>
        <strain evidence="8">Y-94</strain>
    </source>
</reference>
<dbReference type="InterPro" id="IPR007111">
    <property type="entry name" value="NACHT_NTPase"/>
</dbReference>
<dbReference type="Pfam" id="PF12796">
    <property type="entry name" value="Ank_2"/>
    <property type="match status" value="8"/>
</dbReference>
<feature type="region of interest" description="Disordered" evidence="5">
    <location>
        <begin position="1850"/>
        <end position="1877"/>
    </location>
</feature>
<dbReference type="Gene3D" id="3.40.50.300">
    <property type="entry name" value="P-loop containing nucleotide triphosphate hydrolases"/>
    <property type="match status" value="1"/>
</dbReference>
<evidence type="ECO:0000256" key="2">
    <source>
        <dbReference type="ARBA" id="ARBA00023043"/>
    </source>
</evidence>
<evidence type="ECO:0000256" key="5">
    <source>
        <dbReference type="SAM" id="MobiDB-lite"/>
    </source>
</evidence>
<dbReference type="InterPro" id="IPR056125">
    <property type="entry name" value="DUF7708"/>
</dbReference>
<dbReference type="InterPro" id="IPR036770">
    <property type="entry name" value="Ankyrin_rpt-contain_sf"/>
</dbReference>
<feature type="repeat" description="ANK" evidence="4">
    <location>
        <begin position="1764"/>
        <end position="1796"/>
    </location>
</feature>
<dbReference type="Pfam" id="PF04082">
    <property type="entry name" value="Fungal_trans"/>
    <property type="match status" value="1"/>
</dbReference>
<dbReference type="Pfam" id="PF00023">
    <property type="entry name" value="Ank"/>
    <property type="match status" value="1"/>
</dbReference>
<evidence type="ECO:0000256" key="1">
    <source>
        <dbReference type="ARBA" id="ARBA00022737"/>
    </source>
</evidence>
<dbReference type="SUPFAM" id="SSF52540">
    <property type="entry name" value="P-loop containing nucleoside triphosphate hydrolases"/>
    <property type="match status" value="1"/>
</dbReference>
<dbReference type="GO" id="GO:0006351">
    <property type="term" value="P:DNA-templated transcription"/>
    <property type="evidence" value="ECO:0007669"/>
    <property type="project" value="InterPro"/>
</dbReference>
<feature type="region of interest" description="Disordered" evidence="5">
    <location>
        <begin position="929"/>
        <end position="948"/>
    </location>
</feature>